<feature type="transmembrane region" description="Helical" evidence="1">
    <location>
        <begin position="222"/>
        <end position="251"/>
    </location>
</feature>
<evidence type="ECO:0000313" key="3">
    <source>
        <dbReference type="Proteomes" id="UP000586918"/>
    </source>
</evidence>
<proteinExistence type="predicted"/>
<feature type="transmembrane region" description="Helical" evidence="1">
    <location>
        <begin position="21"/>
        <end position="39"/>
    </location>
</feature>
<comment type="caution">
    <text evidence="2">The sequence shown here is derived from an EMBL/GenBank/DDBJ whole genome shotgun (WGS) entry which is preliminary data.</text>
</comment>
<feature type="transmembrane region" description="Helical" evidence="1">
    <location>
        <begin position="80"/>
        <end position="100"/>
    </location>
</feature>
<dbReference type="EMBL" id="JAAXKZ010000008">
    <property type="protein sequence ID" value="NMH90715.1"/>
    <property type="molecule type" value="Genomic_DNA"/>
</dbReference>
<feature type="transmembrane region" description="Helical" evidence="1">
    <location>
        <begin position="51"/>
        <end position="73"/>
    </location>
</feature>
<dbReference type="Proteomes" id="UP000586918">
    <property type="component" value="Unassembled WGS sequence"/>
</dbReference>
<feature type="transmembrane region" description="Helical" evidence="1">
    <location>
        <begin position="263"/>
        <end position="283"/>
    </location>
</feature>
<gene>
    <name evidence="2" type="ORF">HF519_03785</name>
</gene>
<keyword evidence="1" id="KW-0812">Transmembrane</keyword>
<keyword evidence="3" id="KW-1185">Reference proteome</keyword>
<feature type="transmembrane region" description="Helical" evidence="1">
    <location>
        <begin position="106"/>
        <end position="126"/>
    </location>
</feature>
<keyword evidence="1" id="KW-0472">Membrane</keyword>
<protein>
    <submittedName>
        <fullName evidence="2">Uncharacterized protein</fullName>
    </submittedName>
</protein>
<evidence type="ECO:0000313" key="2">
    <source>
        <dbReference type="EMBL" id="NMH90715.1"/>
    </source>
</evidence>
<accession>A0A848DDR6</accession>
<dbReference type="AlphaFoldDB" id="A0A848DDR6"/>
<reference evidence="2 3" key="1">
    <citation type="submission" date="2020-04" db="EMBL/GenBank/DDBJ databases">
        <authorList>
            <person name="Klaysubun C."/>
            <person name="Duangmal K."/>
            <person name="Lipun K."/>
        </authorList>
    </citation>
    <scope>NUCLEOTIDE SEQUENCE [LARGE SCALE GENOMIC DNA]</scope>
    <source>
        <strain evidence="2 3">DSM 45300</strain>
    </source>
</reference>
<name>A0A848DDR6_9PSEU</name>
<dbReference type="RefSeq" id="WP_169410215.1">
    <property type="nucleotide sequence ID" value="NZ_JAAXKZ010000008.1"/>
</dbReference>
<evidence type="ECO:0000256" key="1">
    <source>
        <dbReference type="SAM" id="Phobius"/>
    </source>
</evidence>
<feature type="transmembrane region" description="Helical" evidence="1">
    <location>
        <begin position="295"/>
        <end position="311"/>
    </location>
</feature>
<sequence>MVAARRLRLIRIAGGGRNLELFAVAGIATVLVTRGYLALADYPQLGGGTLHIAHVLWGGLLMLGALMLTLFYFGAGLRTWAALIGGIGFGLFVDEVGKFVTSATDYFYRPAAAIIYLVFALLVILARRTRSHHPPQAPERYANAAFTAVSGLSGGLTPEERRCALELVESGGTVPGSSPEVAAALRRLLEVLPEREGRRLPLHRRVAARLAAPAEWLLRRRWLVVTMITIFVVQALLRLLLGVVVGLALAVGGTLELGPEPGAAVASVLSGALSAVLAVAGAIRLRRHRRQAFELFRAAILVDILFTQVFAFTTNQFGALAGLAFDLLSLMVISYELDHLRERENADPVHGT</sequence>
<organism evidence="2 3">
    <name type="scientific">Pseudonocardia bannensis</name>
    <dbReference type="NCBI Taxonomy" id="630973"/>
    <lineage>
        <taxon>Bacteria</taxon>
        <taxon>Bacillati</taxon>
        <taxon>Actinomycetota</taxon>
        <taxon>Actinomycetes</taxon>
        <taxon>Pseudonocardiales</taxon>
        <taxon>Pseudonocardiaceae</taxon>
        <taxon>Pseudonocardia</taxon>
    </lineage>
</organism>
<keyword evidence="1" id="KW-1133">Transmembrane helix</keyword>